<reference evidence="3 4" key="1">
    <citation type="submission" date="2024-04" db="EMBL/GenBank/DDBJ databases">
        <title>Arthrobacter sp. from Plains bison fecal sample.</title>
        <authorList>
            <person name="Ruzzini A."/>
        </authorList>
    </citation>
    <scope>NUCLEOTIDE SEQUENCE [LARGE SCALE GENOMIC DNA]</scope>
    <source>
        <strain evidence="3 4">EINP1</strain>
    </source>
</reference>
<dbReference type="InterPro" id="IPR000387">
    <property type="entry name" value="Tyr_Pase_dom"/>
</dbReference>
<dbReference type="SUPFAM" id="SSF52799">
    <property type="entry name" value="(Phosphotyrosine protein) phosphatases II"/>
    <property type="match status" value="1"/>
</dbReference>
<dbReference type="Gene3D" id="3.90.190.10">
    <property type="entry name" value="Protein tyrosine phosphatase superfamily"/>
    <property type="match status" value="1"/>
</dbReference>
<evidence type="ECO:0000313" key="4">
    <source>
        <dbReference type="Proteomes" id="UP001448858"/>
    </source>
</evidence>
<keyword evidence="4" id="KW-1185">Reference proteome</keyword>
<dbReference type="PANTHER" id="PTHR31126:SF1">
    <property type="entry name" value="TYROSINE SPECIFIC PROTEIN PHOSPHATASES DOMAIN-CONTAINING PROTEIN"/>
    <property type="match status" value="1"/>
</dbReference>
<comment type="similarity">
    <text evidence="1">Belongs to the protein-tyrosine phosphatase family.</text>
</comment>
<dbReference type="InterPro" id="IPR026893">
    <property type="entry name" value="Tyr/Ser_Pase_IphP-type"/>
</dbReference>
<dbReference type="Pfam" id="PF13350">
    <property type="entry name" value="Y_phosphatase3"/>
    <property type="match status" value="1"/>
</dbReference>
<evidence type="ECO:0000313" key="3">
    <source>
        <dbReference type="EMBL" id="WZP14468.1"/>
    </source>
</evidence>
<evidence type="ECO:0000256" key="1">
    <source>
        <dbReference type="ARBA" id="ARBA00009580"/>
    </source>
</evidence>
<name>A0ABZ2ZQR4_9MICC</name>
<keyword evidence="3" id="KW-0378">Hydrolase</keyword>
<dbReference type="PROSITE" id="PS00383">
    <property type="entry name" value="TYR_PHOSPHATASE_1"/>
    <property type="match status" value="1"/>
</dbReference>
<dbReference type="PROSITE" id="PS50056">
    <property type="entry name" value="TYR_PHOSPHATASE_2"/>
    <property type="match status" value="1"/>
</dbReference>
<dbReference type="RefSeq" id="WP_342022118.1">
    <property type="nucleotide sequence ID" value="NZ_CP151657.1"/>
</dbReference>
<organism evidence="3 4">
    <name type="scientific">Arthrobacter citreus</name>
    <dbReference type="NCBI Taxonomy" id="1670"/>
    <lineage>
        <taxon>Bacteria</taxon>
        <taxon>Bacillati</taxon>
        <taxon>Actinomycetota</taxon>
        <taxon>Actinomycetes</taxon>
        <taxon>Micrococcales</taxon>
        <taxon>Micrococcaceae</taxon>
        <taxon>Arthrobacter</taxon>
    </lineage>
</organism>
<dbReference type="InterPro" id="IPR029021">
    <property type="entry name" value="Prot-tyrosine_phosphatase-like"/>
</dbReference>
<dbReference type="Proteomes" id="UP001448858">
    <property type="component" value="Chromosome"/>
</dbReference>
<dbReference type="InterPro" id="IPR016130">
    <property type="entry name" value="Tyr_Pase_AS"/>
</dbReference>
<accession>A0ABZ2ZQR4</accession>
<dbReference type="EC" id="3.1.3.48" evidence="3"/>
<evidence type="ECO:0000259" key="2">
    <source>
        <dbReference type="PROSITE" id="PS50056"/>
    </source>
</evidence>
<proteinExistence type="inferred from homology"/>
<dbReference type="PANTHER" id="PTHR31126">
    <property type="entry name" value="TYROSINE-PROTEIN PHOSPHATASE"/>
    <property type="match status" value="1"/>
</dbReference>
<gene>
    <name evidence="3" type="ORF">AAE021_09595</name>
</gene>
<feature type="domain" description="Tyrosine specific protein phosphatases" evidence="2">
    <location>
        <begin position="137"/>
        <end position="195"/>
    </location>
</feature>
<protein>
    <submittedName>
        <fullName evidence="3">Tyrosine-protein phosphatase</fullName>
        <ecNumber evidence="3">3.1.3.48</ecNumber>
    </submittedName>
</protein>
<sequence>MRITTLEGTVNFRDTGGLPLAGGGRSAPGVLYRSDAISALTPRGLASLAESGIDVIVDLRTPAEQRMAPDRLPAARSFTRLNLPLFEGAFTGAAQEEMQRARQSGNAGAAARAVEAAVAQLPTLGGIYTEMLQDGSTVFAETARAVAGTDEGSAVLVHCTAGKDRTGVAVALILSAAGVEADAVTADYRKSEANLSGEWADRMLGMIKDLGVPLTDDVVALVTGAPEAAINRALEWIHEHHGDAAGYLLSSGLTEAELAMLRRRLRGQQ</sequence>
<dbReference type="EMBL" id="CP151657">
    <property type="protein sequence ID" value="WZP14468.1"/>
    <property type="molecule type" value="Genomic_DNA"/>
</dbReference>
<dbReference type="GO" id="GO:0004725">
    <property type="term" value="F:protein tyrosine phosphatase activity"/>
    <property type="evidence" value="ECO:0007669"/>
    <property type="project" value="UniProtKB-EC"/>
</dbReference>